<dbReference type="GO" id="GO:0020037">
    <property type="term" value="F:heme binding"/>
    <property type="evidence" value="ECO:0007669"/>
    <property type="project" value="InterPro"/>
</dbReference>
<keyword evidence="5" id="KW-0732">Signal</keyword>
<dbReference type="InterPro" id="IPR009056">
    <property type="entry name" value="Cyt_c-like_dom"/>
</dbReference>
<evidence type="ECO:0000256" key="5">
    <source>
        <dbReference type="SAM" id="SignalP"/>
    </source>
</evidence>
<sequence>MKKTTVVLTFFAAAALIGCGSTSDYTPPADASGEQIFSTACTECHKPLKGDVAMILSEKVASKDALKNKFQNGSMRMPAFKNIQGDAADRLADYLLANSEVK</sequence>
<dbReference type="PROSITE" id="PS51007">
    <property type="entry name" value="CYTC"/>
    <property type="match status" value="1"/>
</dbReference>
<feature type="signal peptide" evidence="5">
    <location>
        <begin position="1"/>
        <end position="23"/>
    </location>
</feature>
<dbReference type="InterPro" id="IPR036909">
    <property type="entry name" value="Cyt_c-like_dom_sf"/>
</dbReference>
<protein>
    <submittedName>
        <fullName evidence="7">Cytochrome c551</fullName>
    </submittedName>
</protein>
<evidence type="ECO:0000259" key="6">
    <source>
        <dbReference type="PROSITE" id="PS51007"/>
    </source>
</evidence>
<feature type="domain" description="Cytochrome c" evidence="6">
    <location>
        <begin position="28"/>
        <end position="99"/>
    </location>
</feature>
<dbReference type="EMBL" id="FOCP01000014">
    <property type="protein sequence ID" value="SEN33915.1"/>
    <property type="molecule type" value="Genomic_DNA"/>
</dbReference>
<evidence type="ECO:0000256" key="2">
    <source>
        <dbReference type="ARBA" id="ARBA00022723"/>
    </source>
</evidence>
<dbReference type="GO" id="GO:0046872">
    <property type="term" value="F:metal ion binding"/>
    <property type="evidence" value="ECO:0007669"/>
    <property type="project" value="UniProtKB-KW"/>
</dbReference>
<evidence type="ECO:0000313" key="7">
    <source>
        <dbReference type="EMBL" id="SEN33915.1"/>
    </source>
</evidence>
<dbReference type="STRING" id="917.SAMN05216326_11455"/>
<dbReference type="Proteomes" id="UP000199459">
    <property type="component" value="Unassembled WGS sequence"/>
</dbReference>
<evidence type="ECO:0000256" key="1">
    <source>
        <dbReference type="ARBA" id="ARBA00022617"/>
    </source>
</evidence>
<dbReference type="SUPFAM" id="SSF46626">
    <property type="entry name" value="Cytochrome c"/>
    <property type="match status" value="1"/>
</dbReference>
<dbReference type="GO" id="GO:0009055">
    <property type="term" value="F:electron transfer activity"/>
    <property type="evidence" value="ECO:0007669"/>
    <property type="project" value="InterPro"/>
</dbReference>
<dbReference type="AlphaFoldDB" id="A0A1H8FQT2"/>
<accession>A0A1H8FQT2</accession>
<keyword evidence="2 4" id="KW-0479">Metal-binding</keyword>
<proteinExistence type="predicted"/>
<reference evidence="7 8" key="1">
    <citation type="submission" date="2016-10" db="EMBL/GenBank/DDBJ databases">
        <authorList>
            <person name="de Groot N.N."/>
        </authorList>
    </citation>
    <scope>NUCLEOTIDE SEQUENCE [LARGE SCALE GENOMIC DNA]</scope>
    <source>
        <strain evidence="7 8">Nm22</strain>
    </source>
</reference>
<organism evidence="7 8">
    <name type="scientific">Nitrosomonas marina</name>
    <dbReference type="NCBI Taxonomy" id="917"/>
    <lineage>
        <taxon>Bacteria</taxon>
        <taxon>Pseudomonadati</taxon>
        <taxon>Pseudomonadota</taxon>
        <taxon>Betaproteobacteria</taxon>
        <taxon>Nitrosomonadales</taxon>
        <taxon>Nitrosomonadaceae</taxon>
        <taxon>Nitrosomonas</taxon>
    </lineage>
</organism>
<evidence type="ECO:0000313" key="8">
    <source>
        <dbReference type="Proteomes" id="UP000199459"/>
    </source>
</evidence>
<dbReference type="PROSITE" id="PS51257">
    <property type="entry name" value="PROKAR_LIPOPROTEIN"/>
    <property type="match status" value="1"/>
</dbReference>
<dbReference type="RefSeq" id="WP_090632678.1">
    <property type="nucleotide sequence ID" value="NZ_FOCP01000014.1"/>
</dbReference>
<evidence type="ECO:0000256" key="4">
    <source>
        <dbReference type="PROSITE-ProRule" id="PRU00433"/>
    </source>
</evidence>
<evidence type="ECO:0000256" key="3">
    <source>
        <dbReference type="ARBA" id="ARBA00023004"/>
    </source>
</evidence>
<keyword evidence="1 4" id="KW-0349">Heme</keyword>
<name>A0A1H8FQT2_9PROT</name>
<feature type="chain" id="PRO_5011514174" evidence="5">
    <location>
        <begin position="24"/>
        <end position="102"/>
    </location>
</feature>
<dbReference type="Gene3D" id="1.10.760.10">
    <property type="entry name" value="Cytochrome c-like domain"/>
    <property type="match status" value="1"/>
</dbReference>
<keyword evidence="3 4" id="KW-0408">Iron</keyword>
<dbReference type="Pfam" id="PF13442">
    <property type="entry name" value="Cytochrome_CBB3"/>
    <property type="match status" value="1"/>
</dbReference>
<dbReference type="OrthoDB" id="8547631at2"/>
<gene>
    <name evidence="7" type="ORF">SAMN05216325_11433</name>
</gene>